<evidence type="ECO:0000313" key="3">
    <source>
        <dbReference type="Proteomes" id="UP000625711"/>
    </source>
</evidence>
<dbReference type="EMBL" id="JAACXV010013888">
    <property type="protein sequence ID" value="KAF7271864.1"/>
    <property type="molecule type" value="Genomic_DNA"/>
</dbReference>
<feature type="compositionally biased region" description="Low complexity" evidence="1">
    <location>
        <begin position="56"/>
        <end position="70"/>
    </location>
</feature>
<comment type="caution">
    <text evidence="2">The sequence shown here is derived from an EMBL/GenBank/DDBJ whole genome shotgun (WGS) entry which is preliminary data.</text>
</comment>
<gene>
    <name evidence="2" type="ORF">GWI33_015341</name>
</gene>
<reference evidence="2" key="1">
    <citation type="submission" date="2020-08" db="EMBL/GenBank/DDBJ databases">
        <title>Genome sequencing and assembly of the red palm weevil Rhynchophorus ferrugineus.</title>
        <authorList>
            <person name="Dias G.B."/>
            <person name="Bergman C.M."/>
            <person name="Manee M."/>
        </authorList>
    </citation>
    <scope>NUCLEOTIDE SEQUENCE</scope>
    <source>
        <strain evidence="2">AA-2017</strain>
        <tissue evidence="2">Whole larva</tissue>
    </source>
</reference>
<protein>
    <submittedName>
        <fullName evidence="2">Uncharacterized protein</fullName>
    </submittedName>
</protein>
<feature type="compositionally biased region" description="Basic residues" evidence="1">
    <location>
        <begin position="22"/>
        <end position="36"/>
    </location>
</feature>
<feature type="region of interest" description="Disordered" evidence="1">
    <location>
        <begin position="21"/>
        <end position="70"/>
    </location>
</feature>
<name>A0A834I2U2_RHYFE</name>
<proteinExistence type="predicted"/>
<accession>A0A834I2U2</accession>
<dbReference type="AlphaFoldDB" id="A0A834I2U2"/>
<evidence type="ECO:0000313" key="2">
    <source>
        <dbReference type="EMBL" id="KAF7271864.1"/>
    </source>
</evidence>
<organism evidence="2 3">
    <name type="scientific">Rhynchophorus ferrugineus</name>
    <name type="common">Red palm weevil</name>
    <name type="synonym">Curculio ferrugineus</name>
    <dbReference type="NCBI Taxonomy" id="354439"/>
    <lineage>
        <taxon>Eukaryota</taxon>
        <taxon>Metazoa</taxon>
        <taxon>Ecdysozoa</taxon>
        <taxon>Arthropoda</taxon>
        <taxon>Hexapoda</taxon>
        <taxon>Insecta</taxon>
        <taxon>Pterygota</taxon>
        <taxon>Neoptera</taxon>
        <taxon>Endopterygota</taxon>
        <taxon>Coleoptera</taxon>
        <taxon>Polyphaga</taxon>
        <taxon>Cucujiformia</taxon>
        <taxon>Curculionidae</taxon>
        <taxon>Dryophthorinae</taxon>
        <taxon>Rhynchophorus</taxon>
    </lineage>
</organism>
<keyword evidence="3" id="KW-1185">Reference proteome</keyword>
<sequence>MSGGSSIIDALETTAWLPAEGRRKKLNRTKNKRKKTANSSGARGEDGTAAPPLAVSSTSSSYFCSSGNAE</sequence>
<dbReference type="Proteomes" id="UP000625711">
    <property type="component" value="Unassembled WGS sequence"/>
</dbReference>
<evidence type="ECO:0000256" key="1">
    <source>
        <dbReference type="SAM" id="MobiDB-lite"/>
    </source>
</evidence>